<proteinExistence type="predicted"/>
<feature type="domain" description="FAD-binding" evidence="1">
    <location>
        <begin position="5"/>
        <end position="305"/>
    </location>
</feature>
<reference evidence="3" key="1">
    <citation type="submission" date="2016-10" db="EMBL/GenBank/DDBJ databases">
        <authorList>
            <person name="Varghese N."/>
            <person name="Submissions S."/>
        </authorList>
    </citation>
    <scope>NUCLEOTIDE SEQUENCE [LARGE SCALE GENOMIC DNA]</scope>
    <source>
        <strain evidence="3">B4,CECT 8067,JCM 17497</strain>
    </source>
</reference>
<accession>A0A1G8TDM8</accession>
<dbReference type="InterPro" id="IPR036188">
    <property type="entry name" value="FAD/NAD-bd_sf"/>
</dbReference>
<protein>
    <submittedName>
        <fullName evidence="2">Digeranylgeranylglycerophospholipid reductase</fullName>
    </submittedName>
</protein>
<dbReference type="PANTHER" id="PTHR42685:SF18">
    <property type="entry name" value="DIGERANYLGERANYLGLYCEROPHOSPHOLIPID REDUCTASE"/>
    <property type="match status" value="1"/>
</dbReference>
<dbReference type="SUPFAM" id="SSF51905">
    <property type="entry name" value="FAD/NAD(P)-binding domain"/>
    <property type="match status" value="1"/>
</dbReference>
<organism evidence="2 3">
    <name type="scientific">Natronorubrum texcoconense</name>
    <dbReference type="NCBI Taxonomy" id="1095776"/>
    <lineage>
        <taxon>Archaea</taxon>
        <taxon>Methanobacteriati</taxon>
        <taxon>Methanobacteriota</taxon>
        <taxon>Stenosarchaea group</taxon>
        <taxon>Halobacteria</taxon>
        <taxon>Halobacteriales</taxon>
        <taxon>Natrialbaceae</taxon>
        <taxon>Natronorubrum</taxon>
    </lineage>
</organism>
<dbReference type="Proteomes" id="UP000198882">
    <property type="component" value="Unassembled WGS sequence"/>
</dbReference>
<evidence type="ECO:0000313" key="3">
    <source>
        <dbReference type="Proteomes" id="UP000198882"/>
    </source>
</evidence>
<sequence length="410" mass="45668">MNNRYDVVIAGAGPAGGQCARDLAARGYDVVVLETESEDEFPRQSNKSTAGTFPSMMASFGIPDDVVMQYTDSVVLESPTEHYVREQPGAVLEFADFKRFLVEDSRADGAEYRFDARVTAPIVENDEIVGVRYNGDEEVYGEIVIDATGPAAPLAKKLGVVDLKRENHAIGIEYEFEGIDIDRPGFADLHDAMMLRLDHELAPGGYSWIFHTGGDTAKVGLCYIQNGSHEQYARDGYSIDDYLNHWLETDPRFANAERLEGKQHRGSAHIQLPGQMHTDRFMAIGDTVPTVDPLWGEGINKCMQSGRMAAIAADSCLKHGDVKPTAENLEVYDTLWHRDVAPNVKTRQHMTQLLYLASNERYDKLMRDLNRFDEETLAEANRGNIRAVLKLLGPSDASLLARFAKQQFGF</sequence>
<dbReference type="EMBL" id="FNFE01000001">
    <property type="protein sequence ID" value="SDJ39676.1"/>
    <property type="molecule type" value="Genomic_DNA"/>
</dbReference>
<evidence type="ECO:0000313" key="2">
    <source>
        <dbReference type="EMBL" id="SDJ39676.1"/>
    </source>
</evidence>
<dbReference type="AlphaFoldDB" id="A0A1G8TDM8"/>
<dbReference type="GO" id="GO:0071949">
    <property type="term" value="F:FAD binding"/>
    <property type="evidence" value="ECO:0007669"/>
    <property type="project" value="InterPro"/>
</dbReference>
<name>A0A1G8TDM8_9EURY</name>
<evidence type="ECO:0000259" key="1">
    <source>
        <dbReference type="Pfam" id="PF01494"/>
    </source>
</evidence>
<keyword evidence="3" id="KW-1185">Reference proteome</keyword>
<dbReference type="PANTHER" id="PTHR42685">
    <property type="entry name" value="GERANYLGERANYL DIPHOSPHATE REDUCTASE"/>
    <property type="match status" value="1"/>
</dbReference>
<dbReference type="OrthoDB" id="6062at2157"/>
<dbReference type="Pfam" id="PF01494">
    <property type="entry name" value="FAD_binding_3"/>
    <property type="match status" value="1"/>
</dbReference>
<gene>
    <name evidence="2" type="ORF">SAMN04515672_0429</name>
</gene>
<dbReference type="InterPro" id="IPR002938">
    <property type="entry name" value="FAD-bd"/>
</dbReference>
<dbReference type="Gene3D" id="3.50.50.60">
    <property type="entry name" value="FAD/NAD(P)-binding domain"/>
    <property type="match status" value="1"/>
</dbReference>
<dbReference type="PRINTS" id="PR00420">
    <property type="entry name" value="RNGMNOXGNASE"/>
</dbReference>
<dbReference type="RefSeq" id="WP_090302972.1">
    <property type="nucleotide sequence ID" value="NZ_FNFE01000001.1"/>
</dbReference>
<dbReference type="InterPro" id="IPR050407">
    <property type="entry name" value="Geranylgeranyl_reductase"/>
</dbReference>
<dbReference type="STRING" id="1095776.SAMN04515672_0429"/>
<dbReference type="NCBIfam" id="NF041385">
    <property type="entry name" value="Dggglyphlred_Halo"/>
    <property type="match status" value="1"/>
</dbReference>
<dbReference type="InterPro" id="IPR054884">
    <property type="entry name" value="Dggglyphlred_Halo"/>
</dbReference>